<proteinExistence type="predicted"/>
<name>A0A6J5L9X3_9CAUD</name>
<gene>
    <name evidence="1" type="ORF">UFOVP117_65</name>
</gene>
<accession>A0A6J5L9X3</accession>
<reference evidence="1" key="1">
    <citation type="submission" date="2020-04" db="EMBL/GenBank/DDBJ databases">
        <authorList>
            <person name="Chiriac C."/>
            <person name="Salcher M."/>
            <person name="Ghai R."/>
            <person name="Kavagutti S V."/>
        </authorList>
    </citation>
    <scope>NUCLEOTIDE SEQUENCE</scope>
</reference>
<sequence length="83" mass="9418">MNIEIQPVIVPTKGTGTQFNLDSLKFPMFPTSVPFYWQVLTTEGVEVLGGNLYMDEQTYNGWSNDDNYAIDWALNEVGLQRVV</sequence>
<protein>
    <submittedName>
        <fullName evidence="1">Uncharacterized protein</fullName>
    </submittedName>
</protein>
<evidence type="ECO:0000313" key="1">
    <source>
        <dbReference type="EMBL" id="CAB4129680.1"/>
    </source>
</evidence>
<organism evidence="1">
    <name type="scientific">uncultured Caudovirales phage</name>
    <dbReference type="NCBI Taxonomy" id="2100421"/>
    <lineage>
        <taxon>Viruses</taxon>
        <taxon>Duplodnaviria</taxon>
        <taxon>Heunggongvirae</taxon>
        <taxon>Uroviricota</taxon>
        <taxon>Caudoviricetes</taxon>
        <taxon>Peduoviridae</taxon>
        <taxon>Maltschvirus</taxon>
        <taxon>Maltschvirus maltsch</taxon>
    </lineage>
</organism>
<dbReference type="EMBL" id="LR796235">
    <property type="protein sequence ID" value="CAB4129680.1"/>
    <property type="molecule type" value="Genomic_DNA"/>
</dbReference>